<dbReference type="InterPro" id="IPR006015">
    <property type="entry name" value="Universal_stress_UspA"/>
</dbReference>
<dbReference type="Gene3D" id="3.40.50.12370">
    <property type="match status" value="1"/>
</dbReference>
<evidence type="ECO:0000313" key="1">
    <source>
        <dbReference type="EMBL" id="WQB99070.1"/>
    </source>
</evidence>
<dbReference type="RefSeq" id="WP_322419148.1">
    <property type="nucleotide sequence ID" value="NZ_CP139858.1"/>
</dbReference>
<name>A0ABZ0VRL6_9HYPH</name>
<evidence type="ECO:0000313" key="2">
    <source>
        <dbReference type="Proteomes" id="UP001322481"/>
    </source>
</evidence>
<dbReference type="Proteomes" id="UP001322481">
    <property type="component" value="Chromosome"/>
</dbReference>
<dbReference type="SUPFAM" id="SSF52402">
    <property type="entry name" value="Adenine nucleotide alpha hydrolases-like"/>
    <property type="match status" value="1"/>
</dbReference>
<sequence>MATNDQADNQSNSRAGTIGPVGGVFALDQSSPCPLQLQEMVETVADRPLPQASKVNLMKLIASLSLVTYPDGNSPSIAPSAVALVKPIDAALHAAVINVDIPDVSNALSKYLLDLPYKIQEVEASSRKRGKDLLEAIAQEAMRAGVTLTTQELAAPPAFMGDTAAEQCRYFDICLVGWASDNETARMTAEAVVFGSGRPTLIFPDSAEVGVLDHVVIAWDGSRVAARAVADARPFLERASTVTVVTVTDEKPLPGHGIGERLALGLRTRGLVAGATSIQAGDRSIGIALQEHALGLGGKLLVMGGYGHSRVRDFVLGGATEGILTDLRLPVLLSH</sequence>
<dbReference type="EMBL" id="CP139858">
    <property type="protein sequence ID" value="WQB99070.1"/>
    <property type="molecule type" value="Genomic_DNA"/>
</dbReference>
<dbReference type="PRINTS" id="PR01438">
    <property type="entry name" value="UNVRSLSTRESS"/>
</dbReference>
<keyword evidence="2" id="KW-1185">Reference proteome</keyword>
<gene>
    <name evidence="1" type="ORF">U0R22_003240</name>
</gene>
<organism evidence="1 2">
    <name type="scientific">Mesorhizobium huakuii</name>
    <dbReference type="NCBI Taxonomy" id="28104"/>
    <lineage>
        <taxon>Bacteria</taxon>
        <taxon>Pseudomonadati</taxon>
        <taxon>Pseudomonadota</taxon>
        <taxon>Alphaproteobacteria</taxon>
        <taxon>Hyphomicrobiales</taxon>
        <taxon>Phyllobacteriaceae</taxon>
        <taxon>Mesorhizobium</taxon>
    </lineage>
</organism>
<accession>A0ABZ0VRL6</accession>
<protein>
    <submittedName>
        <fullName evidence="1">Universal stress protein</fullName>
    </submittedName>
</protein>
<reference evidence="1 2" key="1">
    <citation type="submission" date="2023-11" db="EMBL/GenBank/DDBJ databases">
        <authorList>
            <person name="Panchal A.K."/>
            <person name="Meaney J.S."/>
            <person name="Karas B.J."/>
            <person name="diCenzo G.C."/>
        </authorList>
    </citation>
    <scope>NUCLEOTIDE SEQUENCE [LARGE SCALE GENOMIC DNA]</scope>
    <source>
        <strain evidence="1 2">NZP2235</strain>
    </source>
</reference>
<proteinExistence type="predicted"/>